<dbReference type="SUPFAM" id="SSF55961">
    <property type="entry name" value="Bet v1-like"/>
    <property type="match status" value="1"/>
</dbReference>
<evidence type="ECO:0000256" key="1">
    <source>
        <dbReference type="SAM" id="Phobius"/>
    </source>
</evidence>
<dbReference type="PATRIC" id="fig|123899.6.peg.1337"/>
<dbReference type="GeneID" id="56591349"/>
<reference evidence="2 3" key="1">
    <citation type="submission" date="2016-04" db="EMBL/GenBank/DDBJ databases">
        <authorList>
            <consortium name="Pathogen Informatics"/>
        </authorList>
    </citation>
    <scope>NUCLEOTIDE SEQUENCE [LARGE SCALE GENOMIC DNA]</scope>
    <source>
        <strain evidence="2 3">H044680328</strain>
    </source>
</reference>
<dbReference type="CDD" id="cd05018">
    <property type="entry name" value="CoxG"/>
    <property type="match status" value="1"/>
</dbReference>
<dbReference type="KEGG" id="btrm:SAMEA390648701359"/>
<dbReference type="InterPro" id="IPR023393">
    <property type="entry name" value="START-like_dom_sf"/>
</dbReference>
<dbReference type="PANTHER" id="PTHR38588">
    <property type="entry name" value="BLL0334 PROTEIN"/>
    <property type="match status" value="1"/>
</dbReference>
<proteinExistence type="predicted"/>
<keyword evidence="3" id="KW-1185">Reference proteome</keyword>
<keyword evidence="1" id="KW-1133">Transmembrane helix</keyword>
<dbReference type="eggNOG" id="COG3427">
    <property type="taxonomic scope" value="Bacteria"/>
</dbReference>
<organism evidence="2 3">
    <name type="scientific">Bordetella trematum</name>
    <dbReference type="NCBI Taxonomy" id="123899"/>
    <lineage>
        <taxon>Bacteria</taxon>
        <taxon>Pseudomonadati</taxon>
        <taxon>Pseudomonadota</taxon>
        <taxon>Betaproteobacteria</taxon>
        <taxon>Burkholderiales</taxon>
        <taxon>Alcaligenaceae</taxon>
        <taxon>Bordetella</taxon>
    </lineage>
</organism>
<dbReference type="EMBL" id="LT546645">
    <property type="protein sequence ID" value="SAI68626.1"/>
    <property type="molecule type" value="Genomic_DNA"/>
</dbReference>
<sequence length="189" mass="20350">MRTADAQWIPSSPQQTWDALLDPAVLQDCLPGCVRVTQIAEREYEIAVRATVAGLEAEYEGEVLLSDLRPGESLALAFEGKGAAAGMAIGTAQLQLTPKDHGTRLAYTLAVMTGGPLAALGEAALTKAGQRLIEKFFSRFIEHMARQPRQAPPPPPPEPPAKGLAASRWSWVVVVLVLALLVSYHLLFK</sequence>
<dbReference type="RefSeq" id="WP_025514187.1">
    <property type="nucleotide sequence ID" value="NZ_CP016340.1"/>
</dbReference>
<evidence type="ECO:0000313" key="3">
    <source>
        <dbReference type="Proteomes" id="UP000076825"/>
    </source>
</evidence>
<protein>
    <submittedName>
        <fullName evidence="2">Carbon monoxide dehydrogenase subunit G</fullName>
    </submittedName>
</protein>
<dbReference type="PANTHER" id="PTHR38588:SF1">
    <property type="entry name" value="BLL0334 PROTEIN"/>
    <property type="match status" value="1"/>
</dbReference>
<keyword evidence="1" id="KW-0472">Membrane</keyword>
<dbReference type="Proteomes" id="UP000076825">
    <property type="component" value="Chromosome 1"/>
</dbReference>
<gene>
    <name evidence="2" type="ORF">SAMEA3906487_01359</name>
</gene>
<dbReference type="OrthoDB" id="9787428at2"/>
<dbReference type="InterPro" id="IPR010419">
    <property type="entry name" value="CO_DH_gsu"/>
</dbReference>
<name>A0A157RRZ4_9BORD</name>
<dbReference type="AlphaFoldDB" id="A0A157RRZ4"/>
<dbReference type="STRING" id="123899.SAMEA3906487_01359"/>
<keyword evidence="1" id="KW-0812">Transmembrane</keyword>
<evidence type="ECO:0000313" key="2">
    <source>
        <dbReference type="EMBL" id="SAI68626.1"/>
    </source>
</evidence>
<feature type="transmembrane region" description="Helical" evidence="1">
    <location>
        <begin position="169"/>
        <end position="188"/>
    </location>
</feature>
<dbReference type="Pfam" id="PF06240">
    <property type="entry name" value="COXG"/>
    <property type="match status" value="1"/>
</dbReference>
<accession>A0A157RRZ4</accession>
<dbReference type="Gene3D" id="3.30.530.20">
    <property type="match status" value="1"/>
</dbReference>